<dbReference type="EC" id="1.15.1.1" evidence="5"/>
<accession>A0A1E4RD88</accession>
<dbReference type="PANTHER" id="PTHR20910:SF1">
    <property type="entry name" value="SUPEROXIDE DISMUTASE COPPER_ZINC BINDING DOMAIN-CONTAINING PROTEIN"/>
    <property type="match status" value="1"/>
</dbReference>
<comment type="cofactor">
    <cofactor evidence="1">
        <name>Cu cation</name>
        <dbReference type="ChEBI" id="CHEBI:23378"/>
    </cofactor>
</comment>
<dbReference type="FunFam" id="2.60.40.200:FF:000007">
    <property type="entry name" value="Cell surface Cu-only superoxide dismutase 5"/>
    <property type="match status" value="1"/>
</dbReference>
<comment type="subcellular location">
    <subcellularLocation>
        <location evidence="3">Membrane</location>
        <topology evidence="3">Lipid-anchor</topology>
        <topology evidence="3">GPI-anchor</topology>
    </subcellularLocation>
    <subcellularLocation>
        <location evidence="2">Secreted</location>
        <location evidence="2">Cell wall</location>
    </subcellularLocation>
</comment>
<evidence type="ECO:0000256" key="11">
    <source>
        <dbReference type="ARBA" id="ARBA00023002"/>
    </source>
</evidence>
<proteinExistence type="inferred from homology"/>
<keyword evidence="10" id="KW-0049">Antioxidant</keyword>
<evidence type="ECO:0000256" key="14">
    <source>
        <dbReference type="ARBA" id="ARBA00023288"/>
    </source>
</evidence>
<dbReference type="RefSeq" id="XP_020074295.1">
    <property type="nucleotide sequence ID" value="XM_020220286.1"/>
</dbReference>
<keyword evidence="14" id="KW-0449">Lipoprotein</keyword>
<keyword evidence="20" id="KW-1185">Reference proteome</keyword>
<comment type="similarity">
    <text evidence="4">Belongs to the Cu-Zn superoxide dismutase family.</text>
</comment>
<dbReference type="Pfam" id="PF00080">
    <property type="entry name" value="Sod_Cu"/>
    <property type="match status" value="1"/>
</dbReference>
<keyword evidence="6" id="KW-0134">Cell wall</keyword>
<evidence type="ECO:0000256" key="3">
    <source>
        <dbReference type="ARBA" id="ARBA00004589"/>
    </source>
</evidence>
<comment type="catalytic activity">
    <reaction evidence="15">
        <text>2 superoxide + 2 H(+) = H2O2 + O2</text>
        <dbReference type="Rhea" id="RHEA:20696"/>
        <dbReference type="ChEBI" id="CHEBI:15378"/>
        <dbReference type="ChEBI" id="CHEBI:15379"/>
        <dbReference type="ChEBI" id="CHEBI:16240"/>
        <dbReference type="ChEBI" id="CHEBI:18421"/>
        <dbReference type="EC" id="1.15.1.1"/>
    </reaction>
</comment>
<evidence type="ECO:0000256" key="10">
    <source>
        <dbReference type="ARBA" id="ARBA00022862"/>
    </source>
</evidence>
<sequence>MNSFLIKSLTIIGFLNALVNADQAPKIKLNPKNVFAIAEFPAGFDDKVMGNIIFSAKNGKMVQVHVDMTGLPSSGGPFQYHIHDNPVPENGDCNKVGLHFNPYNAPSDCNEQKDDSYCQVGDLSGKHGWIDTTCFETKYDDPFLSLNKKSKSYIVGKSITFHYANLTKFACANIELVSKERLKQLKLEFENQDLTTTKVGNNLEDYSNYFNENLFINYNFNEDESINEEIFELAQENNEEGYDYNEKTNSPRQLINIEFNNKNKSINSTQLNKPKNWTNSSNGQLQNYDSSSCENNAGILNSQNDWLTAGLGVIIGLLI</sequence>
<dbReference type="InterPro" id="IPR036423">
    <property type="entry name" value="SOD-like_Cu/Zn_dom_sf"/>
</dbReference>
<feature type="domain" description="Superoxide dismutase copper/zinc binding" evidence="18">
    <location>
        <begin position="49"/>
        <end position="162"/>
    </location>
</feature>
<dbReference type="GeneID" id="30994836"/>
<feature type="chain" id="PRO_5009162217" description="superoxide dismutase" evidence="17">
    <location>
        <begin position="22"/>
        <end position="319"/>
    </location>
</feature>
<gene>
    <name evidence="19" type="ORF">HYPBUDRAFT_150600</name>
</gene>
<dbReference type="Gene3D" id="2.60.40.200">
    <property type="entry name" value="Superoxide dismutase, copper/zinc binding domain"/>
    <property type="match status" value="1"/>
</dbReference>
<evidence type="ECO:0000256" key="17">
    <source>
        <dbReference type="SAM" id="SignalP"/>
    </source>
</evidence>
<protein>
    <recommendedName>
        <fullName evidence="5">superoxide dismutase</fullName>
        <ecNumber evidence="5">1.15.1.1</ecNumber>
    </recommendedName>
</protein>
<reference evidence="20" key="1">
    <citation type="submission" date="2016-05" db="EMBL/GenBank/DDBJ databases">
        <title>Comparative genomics of biotechnologically important yeasts.</title>
        <authorList>
            <consortium name="DOE Joint Genome Institute"/>
            <person name="Riley R."/>
            <person name="Haridas S."/>
            <person name="Wolfe K.H."/>
            <person name="Lopes M.R."/>
            <person name="Hittinger C.T."/>
            <person name="Goker M."/>
            <person name="Salamov A."/>
            <person name="Wisecaver J."/>
            <person name="Long T.M."/>
            <person name="Aerts A.L."/>
            <person name="Barry K."/>
            <person name="Choi C."/>
            <person name="Clum A."/>
            <person name="Coughlan A.Y."/>
            <person name="Deshpande S."/>
            <person name="Douglass A.P."/>
            <person name="Hanson S.J."/>
            <person name="Klenk H.-P."/>
            <person name="Labutti K."/>
            <person name="Lapidus A."/>
            <person name="Lindquist E."/>
            <person name="Lipzen A."/>
            <person name="Meier-Kolthoff J.P."/>
            <person name="Ohm R.A."/>
            <person name="Otillar R.P."/>
            <person name="Pangilinan J."/>
            <person name="Peng Y."/>
            <person name="Rokas A."/>
            <person name="Rosa C.A."/>
            <person name="Scheuner C."/>
            <person name="Sibirny A.A."/>
            <person name="Slot J.C."/>
            <person name="Stielow J.B."/>
            <person name="Sun H."/>
            <person name="Kurtzman C.P."/>
            <person name="Blackwell M."/>
            <person name="Grigoriev I.V."/>
            <person name="Jeffries T.W."/>
        </authorList>
    </citation>
    <scope>NUCLEOTIDE SEQUENCE [LARGE SCALE GENOMIC DNA]</scope>
    <source>
        <strain evidence="20">NRRL Y-1933</strain>
    </source>
</reference>
<evidence type="ECO:0000313" key="20">
    <source>
        <dbReference type="Proteomes" id="UP000095085"/>
    </source>
</evidence>
<keyword evidence="12" id="KW-0186">Copper</keyword>
<evidence type="ECO:0000256" key="1">
    <source>
        <dbReference type="ARBA" id="ARBA00001935"/>
    </source>
</evidence>
<dbReference type="GO" id="GO:0005576">
    <property type="term" value="C:extracellular region"/>
    <property type="evidence" value="ECO:0007669"/>
    <property type="project" value="UniProtKB-ARBA"/>
</dbReference>
<evidence type="ECO:0000256" key="6">
    <source>
        <dbReference type="ARBA" id="ARBA00022512"/>
    </source>
</evidence>
<keyword evidence="11" id="KW-0560">Oxidoreductase</keyword>
<evidence type="ECO:0000256" key="12">
    <source>
        <dbReference type="ARBA" id="ARBA00023008"/>
    </source>
</evidence>
<evidence type="ECO:0000256" key="4">
    <source>
        <dbReference type="ARBA" id="ARBA00010457"/>
    </source>
</evidence>
<keyword evidence="8" id="KW-0472">Membrane</keyword>
<dbReference type="InterPro" id="IPR001424">
    <property type="entry name" value="SOD_Cu_Zn_dom"/>
</dbReference>
<dbReference type="GO" id="GO:0004784">
    <property type="term" value="F:superoxide dismutase activity"/>
    <property type="evidence" value="ECO:0007669"/>
    <property type="project" value="UniProtKB-EC"/>
</dbReference>
<dbReference type="InterPro" id="IPR053257">
    <property type="entry name" value="Cu-only_SOD"/>
</dbReference>
<keyword evidence="8" id="KW-0336">GPI-anchor</keyword>
<dbReference type="AlphaFoldDB" id="A0A1E4RD88"/>
<evidence type="ECO:0000256" key="16">
    <source>
        <dbReference type="SAM" id="MobiDB-lite"/>
    </source>
</evidence>
<evidence type="ECO:0000256" key="5">
    <source>
        <dbReference type="ARBA" id="ARBA00012682"/>
    </source>
</evidence>
<feature type="region of interest" description="Disordered" evidence="16">
    <location>
        <begin position="266"/>
        <end position="285"/>
    </location>
</feature>
<keyword evidence="7" id="KW-0964">Secreted</keyword>
<dbReference type="GO" id="GO:0046872">
    <property type="term" value="F:metal ion binding"/>
    <property type="evidence" value="ECO:0007669"/>
    <property type="project" value="UniProtKB-KW"/>
</dbReference>
<evidence type="ECO:0000256" key="7">
    <source>
        <dbReference type="ARBA" id="ARBA00022525"/>
    </source>
</evidence>
<dbReference type="STRING" id="984485.A0A1E4RD88"/>
<keyword evidence="9" id="KW-0479">Metal-binding</keyword>
<dbReference type="EMBL" id="KV454545">
    <property type="protein sequence ID" value="ODV65228.1"/>
    <property type="molecule type" value="Genomic_DNA"/>
</dbReference>
<evidence type="ECO:0000256" key="9">
    <source>
        <dbReference type="ARBA" id="ARBA00022723"/>
    </source>
</evidence>
<dbReference type="GO" id="GO:0098552">
    <property type="term" value="C:side of membrane"/>
    <property type="evidence" value="ECO:0007669"/>
    <property type="project" value="UniProtKB-KW"/>
</dbReference>
<keyword evidence="8" id="KW-0325">Glycoprotein</keyword>
<evidence type="ECO:0000256" key="13">
    <source>
        <dbReference type="ARBA" id="ARBA00023026"/>
    </source>
</evidence>
<name>A0A1E4RD88_9ASCO</name>
<evidence type="ECO:0000256" key="8">
    <source>
        <dbReference type="ARBA" id="ARBA00022622"/>
    </source>
</evidence>
<keyword evidence="13" id="KW-0843">Virulence</keyword>
<dbReference type="Proteomes" id="UP000095085">
    <property type="component" value="Unassembled WGS sequence"/>
</dbReference>
<dbReference type="PANTHER" id="PTHR20910">
    <property type="entry name" value="AGAP001623-PA"/>
    <property type="match status" value="1"/>
</dbReference>
<evidence type="ECO:0000313" key="19">
    <source>
        <dbReference type="EMBL" id="ODV65228.1"/>
    </source>
</evidence>
<dbReference type="SUPFAM" id="SSF49329">
    <property type="entry name" value="Cu,Zn superoxide dismutase-like"/>
    <property type="match status" value="1"/>
</dbReference>
<feature type="signal peptide" evidence="17">
    <location>
        <begin position="1"/>
        <end position="21"/>
    </location>
</feature>
<keyword evidence="17" id="KW-0732">Signal</keyword>
<evidence type="ECO:0000256" key="15">
    <source>
        <dbReference type="ARBA" id="ARBA00049204"/>
    </source>
</evidence>
<evidence type="ECO:0000256" key="2">
    <source>
        <dbReference type="ARBA" id="ARBA00004191"/>
    </source>
</evidence>
<evidence type="ECO:0000259" key="18">
    <source>
        <dbReference type="Pfam" id="PF00080"/>
    </source>
</evidence>
<organism evidence="19 20">
    <name type="scientific">Hyphopichia burtonii NRRL Y-1933</name>
    <dbReference type="NCBI Taxonomy" id="984485"/>
    <lineage>
        <taxon>Eukaryota</taxon>
        <taxon>Fungi</taxon>
        <taxon>Dikarya</taxon>
        <taxon>Ascomycota</taxon>
        <taxon>Saccharomycotina</taxon>
        <taxon>Pichiomycetes</taxon>
        <taxon>Debaryomycetaceae</taxon>
        <taxon>Hyphopichia</taxon>
    </lineage>
</organism>
<dbReference type="OrthoDB" id="159229at2759"/>